<dbReference type="RefSeq" id="WP_307563846.1">
    <property type="nucleotide sequence ID" value="NZ_JAUSQU010000001.1"/>
</dbReference>
<feature type="compositionally biased region" description="Basic and acidic residues" evidence="1">
    <location>
        <begin position="12"/>
        <end position="26"/>
    </location>
</feature>
<comment type="caution">
    <text evidence="2">The sequence shown here is derived from an EMBL/GenBank/DDBJ whole genome shotgun (WGS) entry which is preliminary data.</text>
</comment>
<reference evidence="2 3" key="1">
    <citation type="submission" date="2023-07" db="EMBL/GenBank/DDBJ databases">
        <title>Sequencing the genomes of 1000 actinobacteria strains.</title>
        <authorList>
            <person name="Klenk H.-P."/>
        </authorList>
    </citation>
    <scope>NUCLEOTIDE SEQUENCE [LARGE SCALE GENOMIC DNA]</scope>
    <source>
        <strain evidence="2 3">DSM 46740</strain>
    </source>
</reference>
<dbReference type="EMBL" id="JAUSQU010000001">
    <property type="protein sequence ID" value="MDP9846954.1"/>
    <property type="molecule type" value="Genomic_DNA"/>
</dbReference>
<feature type="region of interest" description="Disordered" evidence="1">
    <location>
        <begin position="1"/>
        <end position="223"/>
    </location>
</feature>
<gene>
    <name evidence="2" type="ORF">J2853_006165</name>
</gene>
<dbReference type="Proteomes" id="UP001225356">
    <property type="component" value="Unassembled WGS sequence"/>
</dbReference>
<evidence type="ECO:0000313" key="3">
    <source>
        <dbReference type="Proteomes" id="UP001225356"/>
    </source>
</evidence>
<dbReference type="PRINTS" id="PR01217">
    <property type="entry name" value="PRICHEXTENSN"/>
</dbReference>
<name>A0ABT9QM15_9ACTN</name>
<feature type="compositionally biased region" description="Low complexity" evidence="1">
    <location>
        <begin position="69"/>
        <end position="86"/>
    </location>
</feature>
<accession>A0ABT9QM15</accession>
<keyword evidence="3" id="KW-1185">Reference proteome</keyword>
<evidence type="ECO:0000313" key="2">
    <source>
        <dbReference type="EMBL" id="MDP9846954.1"/>
    </source>
</evidence>
<protein>
    <recommendedName>
        <fullName evidence="4">DUF4352 domain-containing protein</fullName>
    </recommendedName>
</protein>
<organism evidence="2 3">
    <name type="scientific">Streptosporangium lutulentum</name>
    <dbReference type="NCBI Taxonomy" id="1461250"/>
    <lineage>
        <taxon>Bacteria</taxon>
        <taxon>Bacillati</taxon>
        <taxon>Actinomycetota</taxon>
        <taxon>Actinomycetes</taxon>
        <taxon>Streptosporangiales</taxon>
        <taxon>Streptosporangiaceae</taxon>
        <taxon>Streptosporangium</taxon>
    </lineage>
</organism>
<evidence type="ECO:0000256" key="1">
    <source>
        <dbReference type="SAM" id="MobiDB-lite"/>
    </source>
</evidence>
<evidence type="ECO:0008006" key="4">
    <source>
        <dbReference type="Google" id="ProtNLM"/>
    </source>
</evidence>
<proteinExistence type="predicted"/>
<feature type="compositionally biased region" description="Pro residues" evidence="1">
    <location>
        <begin position="148"/>
        <end position="182"/>
    </location>
</feature>
<feature type="compositionally biased region" description="Low complexity" evidence="1">
    <location>
        <begin position="132"/>
        <end position="147"/>
    </location>
</feature>
<feature type="compositionally biased region" description="Pro residues" evidence="1">
    <location>
        <begin position="192"/>
        <end position="206"/>
    </location>
</feature>
<sequence>MESTPPTGAPEDEQHRDWFTPQEKRPPAPLRRPRRFRQASPEEPDGPSSLFPPQDDRPPTMFPPPPAPRGSAAPGAPGPQRAASGPAGPPGTAPTGRRWAPRPQRVFGDEQVWPPRPQRPAEEAGISTQPFPAVTATPLPRRATAAPTPSPAAPTPSPAAPTPSPAAPSPSPVVPSPSPTAPETPLAAPAPASAPPLAAPEPPPVSPTEKLAPASEERAPRRRGRTALKVGVTIVTVVLAAAFPAWNNYDVYKARNPDDRIYTVAAGGSATLMQVSWKAAIEPADGTPGLNDVPADRQWLKVRLTRTFLDADGALRRGAPQVEFRDADGRSWQTQVTKDDLPTEPGEQRIGTGYDYEVVGLVPKALASKVEVYVRPALARIIPDQPVEDLFKPSEEEVPADQVLRFRR</sequence>